<keyword evidence="3 6" id="KW-0812">Transmembrane</keyword>
<keyword evidence="4 6" id="KW-1133">Transmembrane helix</keyword>
<organism evidence="8 9">
    <name type="scientific">Propylenella binzhouense</name>
    <dbReference type="NCBI Taxonomy" id="2555902"/>
    <lineage>
        <taxon>Bacteria</taxon>
        <taxon>Pseudomonadati</taxon>
        <taxon>Pseudomonadota</taxon>
        <taxon>Alphaproteobacteria</taxon>
        <taxon>Hyphomicrobiales</taxon>
        <taxon>Propylenellaceae</taxon>
        <taxon>Propylenella</taxon>
    </lineage>
</organism>
<evidence type="ECO:0000313" key="8">
    <source>
        <dbReference type="EMBL" id="MYZ47443.1"/>
    </source>
</evidence>
<protein>
    <submittedName>
        <fullName evidence="8">DMT family transporter</fullName>
    </submittedName>
</protein>
<feature type="transmembrane region" description="Helical" evidence="6">
    <location>
        <begin position="164"/>
        <end position="186"/>
    </location>
</feature>
<evidence type="ECO:0000256" key="3">
    <source>
        <dbReference type="ARBA" id="ARBA00022692"/>
    </source>
</evidence>
<sequence>MLAAMAAFLGNDTLVKLTAADLPVGQIIFLRSLFATPLLLAVGIIQGERLRHSRTLLHPSVALRTLGEIGSTSFYLSALAHLPIANATAILLLVPLATTAGASLFLGEPVGARRWAAIATGFLGALVIVRPGTAGFDHWSVLALVSVLFVTTRDLSSRLLPDRVPVFTVSALTSLATGCVGLLMRLGEDWQAVPAVDLVRIAGSAALLSAGYVLILRAMRSGDVAVVAPFRYSNMIWAIALQVVVFAAWPDTATLIGSAILVGTGLYTFHRERSRGKVKPASAALAGPSPE</sequence>
<dbReference type="InterPro" id="IPR000620">
    <property type="entry name" value="EamA_dom"/>
</dbReference>
<evidence type="ECO:0000256" key="4">
    <source>
        <dbReference type="ARBA" id="ARBA00022989"/>
    </source>
</evidence>
<dbReference type="PANTHER" id="PTHR22911">
    <property type="entry name" value="ACYL-MALONYL CONDENSING ENZYME-RELATED"/>
    <property type="match status" value="1"/>
</dbReference>
<dbReference type="SUPFAM" id="SSF103481">
    <property type="entry name" value="Multidrug resistance efflux transporter EmrE"/>
    <property type="match status" value="2"/>
</dbReference>
<evidence type="ECO:0000256" key="6">
    <source>
        <dbReference type="SAM" id="Phobius"/>
    </source>
</evidence>
<accession>A0A964T2X0</accession>
<dbReference type="AlphaFoldDB" id="A0A964T2X0"/>
<reference evidence="8" key="1">
    <citation type="submission" date="2019-03" db="EMBL/GenBank/DDBJ databases">
        <title>Afifella sp. nov., isolated from activated sludge.</title>
        <authorList>
            <person name="Li Q."/>
            <person name="Liu Y."/>
        </authorList>
    </citation>
    <scope>NUCLEOTIDE SEQUENCE</scope>
    <source>
        <strain evidence="8">L72</strain>
    </source>
</reference>
<comment type="subcellular location">
    <subcellularLocation>
        <location evidence="1">Membrane</location>
        <topology evidence="1">Multi-pass membrane protein</topology>
    </subcellularLocation>
</comment>
<feature type="transmembrane region" description="Helical" evidence="6">
    <location>
        <begin position="236"/>
        <end position="269"/>
    </location>
</feature>
<evidence type="ECO:0000256" key="2">
    <source>
        <dbReference type="ARBA" id="ARBA00009853"/>
    </source>
</evidence>
<dbReference type="EMBL" id="SPKJ01000015">
    <property type="protein sequence ID" value="MYZ47443.1"/>
    <property type="molecule type" value="Genomic_DNA"/>
</dbReference>
<name>A0A964T2X0_9HYPH</name>
<evidence type="ECO:0000256" key="5">
    <source>
        <dbReference type="ARBA" id="ARBA00023136"/>
    </source>
</evidence>
<dbReference type="PANTHER" id="PTHR22911:SF6">
    <property type="entry name" value="SOLUTE CARRIER FAMILY 35 MEMBER G1"/>
    <property type="match status" value="1"/>
</dbReference>
<comment type="caution">
    <text evidence="8">The sequence shown here is derived from an EMBL/GenBank/DDBJ whole genome shotgun (WGS) entry which is preliminary data.</text>
</comment>
<keyword evidence="9" id="KW-1185">Reference proteome</keyword>
<proteinExistence type="inferred from homology"/>
<feature type="domain" description="EamA" evidence="7">
    <location>
        <begin position="140"/>
        <end position="262"/>
    </location>
</feature>
<feature type="transmembrane region" description="Helical" evidence="6">
    <location>
        <begin position="84"/>
        <end position="106"/>
    </location>
</feature>
<feature type="domain" description="EamA" evidence="7">
    <location>
        <begin position="2"/>
        <end position="129"/>
    </location>
</feature>
<dbReference type="Pfam" id="PF00892">
    <property type="entry name" value="EamA"/>
    <property type="match status" value="2"/>
</dbReference>
<comment type="similarity">
    <text evidence="2">Belongs to the drug/metabolite transporter (DMT) superfamily. 10 TMS drug/metabolite exporter (DME) (TC 2.A.7.3) family.</text>
</comment>
<gene>
    <name evidence="8" type="ORF">E4O86_06925</name>
</gene>
<dbReference type="OrthoDB" id="7818056at2"/>
<keyword evidence="5 6" id="KW-0472">Membrane</keyword>
<dbReference type="InterPro" id="IPR037185">
    <property type="entry name" value="EmrE-like"/>
</dbReference>
<dbReference type="Gene3D" id="1.10.3730.20">
    <property type="match status" value="1"/>
</dbReference>
<feature type="transmembrane region" description="Helical" evidence="6">
    <location>
        <begin position="112"/>
        <end position="129"/>
    </location>
</feature>
<evidence type="ECO:0000259" key="7">
    <source>
        <dbReference type="Pfam" id="PF00892"/>
    </source>
</evidence>
<dbReference type="GO" id="GO:0016020">
    <property type="term" value="C:membrane"/>
    <property type="evidence" value="ECO:0007669"/>
    <property type="project" value="UniProtKB-SubCell"/>
</dbReference>
<evidence type="ECO:0000313" key="9">
    <source>
        <dbReference type="Proteomes" id="UP000773614"/>
    </source>
</evidence>
<feature type="transmembrane region" description="Helical" evidence="6">
    <location>
        <begin position="198"/>
        <end position="216"/>
    </location>
</feature>
<dbReference type="Proteomes" id="UP000773614">
    <property type="component" value="Unassembled WGS sequence"/>
</dbReference>
<evidence type="ECO:0000256" key="1">
    <source>
        <dbReference type="ARBA" id="ARBA00004141"/>
    </source>
</evidence>